<sequence length="631" mass="69341">MGFLKRFLSLGSRRHKKKRAPAPTEEAISYEERRKREREHEATASRLLRSSSSHFSVVSEVDYSSLPPIPHPINSLTPISSTSSDRSASIQSRGTYVVKVIGREVHTRTEFPNAYPLETPPRSADESESDGPARSQKLSAVTPRDKHRMHRLRQDPSVASLLDMYDSHGRLDEKAFSNSFSIENAEGHAQVKRSGSTFRQLLGEPEQAARNSTEGDISWAERFLGERDVDASASSAESLAIETPVNNHFSDNLSAHVNPNITIVPDHDHSMTDSDYYPIFSSMDVELSMATNETADLPKPTRPQDPSTPRRASEVFKFLLAKEPSRPVQDLERPLPALPLINDADSSTDSAPANHNSSATPSEDTSFLSPNHNDHSGSTDAPSSAGSIIDDPPQDARILNRTPITLKEGPRAQQVNMTPSSAPTSPLWTHQSARLPEHLKPAHPPERPTSARPLERLTSRRPRIPVRDILRTTTNAKTPKQGESYTPVPARKVQRRTASHASSTLTSGNGSTSTLAGDKTVVVSTSAKPSRIRPPRERDDGKENGPSPNNSMDAPRDAPRSSSRLGGTRLPMTPARARAVAVVDEPPSPALSTELSPIAQQMMAEAREQRKRARDAEERKRHRFAHVLTSN</sequence>
<feature type="compositionally biased region" description="Low complexity" evidence="1">
    <location>
        <begin position="75"/>
        <end position="92"/>
    </location>
</feature>
<feature type="compositionally biased region" description="Basic and acidic residues" evidence="1">
    <location>
        <begin position="435"/>
        <end position="446"/>
    </location>
</feature>
<reference evidence="2 3" key="1">
    <citation type="submission" date="2019-02" db="EMBL/GenBank/DDBJ databases">
        <title>Genome sequencing of the rare red list fungi Hericium alpestre (H. flagellum).</title>
        <authorList>
            <person name="Buettner E."/>
            <person name="Kellner H."/>
        </authorList>
    </citation>
    <scope>NUCLEOTIDE SEQUENCE [LARGE SCALE GENOMIC DNA]</scope>
    <source>
        <strain evidence="2 3">DSM 108284</strain>
    </source>
</reference>
<comment type="caution">
    <text evidence="2">The sequence shown here is derived from an EMBL/GenBank/DDBJ whole genome shotgun (WGS) entry which is preliminary data.</text>
</comment>
<feature type="compositionally biased region" description="Low complexity" evidence="1">
    <location>
        <begin position="502"/>
        <end position="515"/>
    </location>
</feature>
<feature type="compositionally biased region" description="Basic and acidic residues" evidence="1">
    <location>
        <begin position="30"/>
        <end position="43"/>
    </location>
</feature>
<evidence type="ECO:0000313" key="2">
    <source>
        <dbReference type="EMBL" id="TFY79174.1"/>
    </source>
</evidence>
<dbReference type="OrthoDB" id="3168838at2759"/>
<protein>
    <submittedName>
        <fullName evidence="2">Uncharacterized protein</fullName>
    </submittedName>
</protein>
<gene>
    <name evidence="2" type="ORF">EWM64_g4839</name>
</gene>
<dbReference type="AlphaFoldDB" id="A0A4Y9ZYA0"/>
<feature type="region of interest" description="Disordered" evidence="1">
    <location>
        <begin position="66"/>
        <end position="92"/>
    </location>
</feature>
<keyword evidence="3" id="KW-1185">Reference proteome</keyword>
<evidence type="ECO:0000313" key="3">
    <source>
        <dbReference type="Proteomes" id="UP000298061"/>
    </source>
</evidence>
<proteinExistence type="predicted"/>
<dbReference type="EMBL" id="SFCI01000545">
    <property type="protein sequence ID" value="TFY79174.1"/>
    <property type="molecule type" value="Genomic_DNA"/>
</dbReference>
<feature type="region of interest" description="Disordered" evidence="1">
    <location>
        <begin position="339"/>
        <end position="572"/>
    </location>
</feature>
<feature type="compositionally biased region" description="Polar residues" evidence="1">
    <location>
        <begin position="471"/>
        <end position="484"/>
    </location>
</feature>
<feature type="region of interest" description="Disordered" evidence="1">
    <location>
        <begin position="292"/>
        <end position="311"/>
    </location>
</feature>
<dbReference type="STRING" id="135208.A0A4Y9ZYA0"/>
<feature type="compositionally biased region" description="Polar residues" evidence="1">
    <location>
        <begin position="344"/>
        <end position="371"/>
    </location>
</feature>
<dbReference type="Proteomes" id="UP000298061">
    <property type="component" value="Unassembled WGS sequence"/>
</dbReference>
<accession>A0A4Y9ZYA0</accession>
<evidence type="ECO:0000256" key="1">
    <source>
        <dbReference type="SAM" id="MobiDB-lite"/>
    </source>
</evidence>
<feature type="compositionally biased region" description="Polar residues" evidence="1">
    <location>
        <begin position="413"/>
        <end position="432"/>
    </location>
</feature>
<name>A0A4Y9ZYA0_9AGAM</name>
<feature type="region of interest" description="Disordered" evidence="1">
    <location>
        <begin position="1"/>
        <end position="47"/>
    </location>
</feature>
<feature type="compositionally biased region" description="Basic and acidic residues" evidence="1">
    <location>
        <begin position="534"/>
        <end position="543"/>
    </location>
</feature>
<organism evidence="2 3">
    <name type="scientific">Hericium alpestre</name>
    <dbReference type="NCBI Taxonomy" id="135208"/>
    <lineage>
        <taxon>Eukaryota</taxon>
        <taxon>Fungi</taxon>
        <taxon>Dikarya</taxon>
        <taxon>Basidiomycota</taxon>
        <taxon>Agaricomycotina</taxon>
        <taxon>Agaricomycetes</taxon>
        <taxon>Russulales</taxon>
        <taxon>Hericiaceae</taxon>
        <taxon>Hericium</taxon>
    </lineage>
</organism>
<feature type="region of interest" description="Disordered" evidence="1">
    <location>
        <begin position="111"/>
        <end position="151"/>
    </location>
</feature>
<feature type="region of interest" description="Disordered" evidence="1">
    <location>
        <begin position="606"/>
        <end position="631"/>
    </location>
</feature>